<dbReference type="Proteomes" id="UP000291501">
    <property type="component" value="Unassembled WGS sequence"/>
</dbReference>
<dbReference type="InterPro" id="IPR001091">
    <property type="entry name" value="RM_Methyltransferase"/>
</dbReference>
<dbReference type="InterPro" id="IPR002052">
    <property type="entry name" value="DNA_methylase_N6_adenine_CS"/>
</dbReference>
<name>A0A4R0W3C0_BIFLL</name>
<dbReference type="SUPFAM" id="SSF53335">
    <property type="entry name" value="S-adenosyl-L-methionine-dependent methyltransferases"/>
    <property type="match status" value="1"/>
</dbReference>
<keyword evidence="2 5" id="KW-0489">Methyltransferase</keyword>
<dbReference type="GO" id="GO:0003677">
    <property type="term" value="F:DNA binding"/>
    <property type="evidence" value="ECO:0007669"/>
    <property type="project" value="InterPro"/>
</dbReference>
<dbReference type="Pfam" id="PF01555">
    <property type="entry name" value="N6_N4_Mtase"/>
    <property type="match status" value="1"/>
</dbReference>
<proteinExistence type="inferred from homology"/>
<dbReference type="GO" id="GO:0032259">
    <property type="term" value="P:methylation"/>
    <property type="evidence" value="ECO:0007669"/>
    <property type="project" value="UniProtKB-KW"/>
</dbReference>
<accession>A0A4R0W3C0</accession>
<gene>
    <name evidence="5" type="ORF">MCC10126_1070</name>
</gene>
<dbReference type="GO" id="GO:0008170">
    <property type="term" value="F:N-methyltransferase activity"/>
    <property type="evidence" value="ECO:0007669"/>
    <property type="project" value="InterPro"/>
</dbReference>
<keyword evidence="3" id="KW-0808">Transferase</keyword>
<dbReference type="PROSITE" id="PS00092">
    <property type="entry name" value="N6_MTASE"/>
    <property type="match status" value="1"/>
</dbReference>
<dbReference type="EC" id="2.1.1.-" evidence="4"/>
<organism evidence="5 6">
    <name type="scientific">Bifidobacterium longum subsp. longum</name>
    <dbReference type="NCBI Taxonomy" id="1679"/>
    <lineage>
        <taxon>Bacteria</taxon>
        <taxon>Bacillati</taxon>
        <taxon>Actinomycetota</taxon>
        <taxon>Actinomycetes</taxon>
        <taxon>Bifidobacteriales</taxon>
        <taxon>Bifidobacteriaceae</taxon>
        <taxon>Bifidobacterium</taxon>
    </lineage>
</organism>
<evidence type="ECO:0000313" key="5">
    <source>
        <dbReference type="EMBL" id="TCF83258.1"/>
    </source>
</evidence>
<dbReference type="AlphaFoldDB" id="A0A4R0W3C0"/>
<comment type="caution">
    <text evidence="5">The sequence shown here is derived from an EMBL/GenBank/DDBJ whole genome shotgun (WGS) entry which is preliminary data.</text>
</comment>
<evidence type="ECO:0000313" key="6">
    <source>
        <dbReference type="Proteomes" id="UP000291501"/>
    </source>
</evidence>
<evidence type="ECO:0000256" key="4">
    <source>
        <dbReference type="RuleBase" id="RU362026"/>
    </source>
</evidence>
<protein>
    <recommendedName>
        <fullName evidence="4">Methyltransferase</fullName>
        <ecNumber evidence="4">2.1.1.-</ecNumber>
    </recommendedName>
</protein>
<dbReference type="InterPro" id="IPR002941">
    <property type="entry name" value="DNA_methylase_N4/N6"/>
</dbReference>
<reference evidence="5 6" key="1">
    <citation type="journal article" date="2018" name="Sci. Rep.">
        <title>Genomic diversity and distribution of Bifidobacterium longum subsp. longum across the human lifespan.</title>
        <authorList>
            <person name="Odamaki T."/>
            <person name="Bottacini F."/>
            <person name="Kato K."/>
            <person name="Mitsuyama E."/>
            <person name="Yoshida K."/>
            <person name="Horigome A."/>
            <person name="Xiao J.Z."/>
            <person name="van Sinderen D."/>
        </authorList>
    </citation>
    <scope>NUCLEOTIDE SEQUENCE [LARGE SCALE GENOMIC DNA]</scope>
    <source>
        <strain evidence="5 6">MCC10126</strain>
    </source>
</reference>
<dbReference type="InterPro" id="IPR029063">
    <property type="entry name" value="SAM-dependent_MTases_sf"/>
</dbReference>
<dbReference type="PRINTS" id="PR00508">
    <property type="entry name" value="S21N4MTFRASE"/>
</dbReference>
<dbReference type="EMBL" id="SHTN01000021">
    <property type="protein sequence ID" value="TCF83258.1"/>
    <property type="molecule type" value="Genomic_DNA"/>
</dbReference>
<evidence type="ECO:0000256" key="1">
    <source>
        <dbReference type="ARBA" id="ARBA00006594"/>
    </source>
</evidence>
<sequence>MIELEDLGDDLRLYKGDCRRLIASLPDNSVDSVVTDPPYEIGFMNRGFDRTGIAFDVDLWRGILRVLKPGGHVAAFAASRTYHRLAGAIEDAGFEIRDQIDWVYASGMPHGSDASLLVDRELGAERIKVVGHGLRHGTGYSDVKGWGSSTANGGKAKSEWDVLAPATEQAERWSGWYSQLKPAHEPICLARKPLDGNLARNLLEYGTGALHIDACRVPFRNMADEAESKGKNQHGRFGSGPRDNHVYGADKADRADYTAEARFAPNMLFDQSAAKALDRQSGVTVSRKGKPRASTKPGDGWGMTHTGAEYDDMGGASRFYPVFRYCSKASPSERPKVDGILHPTVKPVELMRWLVRLITPEGGLVLEPFAGSGTTLEACLLEHMQCTASELDSDYIKLIHARLSKPIQNELF</sequence>
<dbReference type="Gene3D" id="3.40.50.150">
    <property type="entry name" value="Vaccinia Virus protein VP39"/>
    <property type="match status" value="2"/>
</dbReference>
<evidence type="ECO:0000256" key="2">
    <source>
        <dbReference type="ARBA" id="ARBA00022603"/>
    </source>
</evidence>
<comment type="similarity">
    <text evidence="1 4">Belongs to the N(4)/N(6)-methyltransferase family.</text>
</comment>
<evidence type="ECO:0000256" key="3">
    <source>
        <dbReference type="ARBA" id="ARBA00022679"/>
    </source>
</evidence>